<gene>
    <name evidence="1" type="ORF">F0P94_18560</name>
</gene>
<dbReference type="SUPFAM" id="SSF48452">
    <property type="entry name" value="TPR-like"/>
    <property type="match status" value="1"/>
</dbReference>
<reference evidence="1 2" key="1">
    <citation type="submission" date="2019-09" db="EMBL/GenBank/DDBJ databases">
        <title>Genome sequence of Adhaeribacter sp. M2.</title>
        <authorList>
            <person name="Srinivasan S."/>
        </authorList>
    </citation>
    <scope>NUCLEOTIDE SEQUENCE [LARGE SCALE GENOMIC DNA]</scope>
    <source>
        <strain evidence="1 2">M2</strain>
    </source>
</reference>
<dbReference type="Proteomes" id="UP000326570">
    <property type="component" value="Unassembled WGS sequence"/>
</dbReference>
<proteinExistence type="predicted"/>
<evidence type="ECO:0000313" key="1">
    <source>
        <dbReference type="EMBL" id="KAA9325226.1"/>
    </source>
</evidence>
<name>A0A5N1IJA8_9BACT</name>
<dbReference type="Pfam" id="PF11138">
    <property type="entry name" value="DUF2911"/>
    <property type="match status" value="1"/>
</dbReference>
<protein>
    <submittedName>
        <fullName evidence="1">DUF2911 domain-containing protein</fullName>
    </submittedName>
</protein>
<dbReference type="InterPro" id="IPR021314">
    <property type="entry name" value="DUF2911"/>
</dbReference>
<comment type="caution">
    <text evidence="1">The sequence shown here is derived from an EMBL/GenBank/DDBJ whole genome shotgun (WGS) entry which is preliminary data.</text>
</comment>
<accession>A0A5N1IJA8</accession>
<dbReference type="EMBL" id="VTWT01000013">
    <property type="protein sequence ID" value="KAA9325226.1"/>
    <property type="molecule type" value="Genomic_DNA"/>
</dbReference>
<dbReference type="Gene3D" id="1.25.40.10">
    <property type="entry name" value="Tetratricopeptide repeat domain"/>
    <property type="match status" value="1"/>
</dbReference>
<dbReference type="InterPro" id="IPR011990">
    <property type="entry name" value="TPR-like_helical_dom_sf"/>
</dbReference>
<sequence length="316" mass="36196">MRNSGTVFTGESFPDLACFITTLTKLLLMKTKNLCFLSFFLFLSFFARAQELVLPLASPKASVSQTIGLTDVSVKYHTPSIRGREVWGKLVPYGEVWRTGANEATLVTFSDDVVVQGEKLPAGTYSLFTIPETHDNWTIIFNKELNQWGAFDYKQSEDALRVPVQAIPSDHHETLFFSFTNIKPTSGELNLNWEKIRIPIRIDVEVDKKAVANIKSAISQAKPDDWRIYAQAVNYFLQNKKESELALELIDKSIEINSNFYNNWLKAQLMAQHNEYREAVVLVKKAIKLGEQEKETFKQYATDLELDLKEWRVKQN</sequence>
<evidence type="ECO:0000313" key="2">
    <source>
        <dbReference type="Proteomes" id="UP000326570"/>
    </source>
</evidence>
<organism evidence="1 2">
    <name type="scientific">Adhaeribacter soli</name>
    <dbReference type="NCBI Taxonomy" id="2607655"/>
    <lineage>
        <taxon>Bacteria</taxon>
        <taxon>Pseudomonadati</taxon>
        <taxon>Bacteroidota</taxon>
        <taxon>Cytophagia</taxon>
        <taxon>Cytophagales</taxon>
        <taxon>Hymenobacteraceae</taxon>
        <taxon>Adhaeribacter</taxon>
    </lineage>
</organism>
<dbReference type="AlphaFoldDB" id="A0A5N1IJA8"/>
<keyword evidence="2" id="KW-1185">Reference proteome</keyword>